<dbReference type="Proteomes" id="UP001530315">
    <property type="component" value="Unassembled WGS sequence"/>
</dbReference>
<dbReference type="PANTHER" id="PTHR48057:SF7">
    <property type="entry name" value="LEUCINE-RICH REPEAT SERINE_THREONINE-PROTEIN KINASE 1"/>
    <property type="match status" value="1"/>
</dbReference>
<dbReference type="AlphaFoldDB" id="A0ABD3N256"/>
<name>A0ABD3N256_9STRA</name>
<keyword evidence="2" id="KW-1185">Reference proteome</keyword>
<protein>
    <recommendedName>
        <fullName evidence="3">L domain-like protein</fullName>
    </recommendedName>
</protein>
<dbReference type="PANTHER" id="PTHR48057">
    <property type="entry name" value="LEUCINE-RICH REPEAT SERINE/THREONINE-PROTEIN KINASE 1"/>
    <property type="match status" value="1"/>
</dbReference>
<sequence>MPPPPRSSRRRAHRGGAVIVARRRPWSSSLATMRSAFVVVVVVVLGSSSSSSSSSSSASRASIVDEDSLIPVVHLDEESLVMAERLILKMNGRVDAPPSWNITLLPAMMSSFRRTNVDDDEVDVGTMPMREDRSRRLALRWLSNVDNSSSVLKSRRVYEAGLLQRYALATIYYATGGDGWTRCAASGGGTGSSSSSSSSPCVGGDDARFLSSGSHLGWDGVNGKDGSVNMLDLGDRGLRSSTFLPPEILLLSPSLELLWTHDNPDLGGTLPSYLGDLANLQTLAVHGTSMSGSIPGSMYSLSNLISLRLYGSRFGGEISSDIGKLASLRWLWIHDNDFVGTLPYEIGDLARLEGVTLHGNGFLSVAEYNVDRYGVLSSNIIPDSLCNLTDYDLRYLWTDCEMGSVILADEGEGGAVKRKGKGKEGGAKKFIVVEGTRACSCCTRCFPRKNDAAGAAAMAAVVGS</sequence>
<proteinExistence type="predicted"/>
<evidence type="ECO:0000313" key="2">
    <source>
        <dbReference type="Proteomes" id="UP001530315"/>
    </source>
</evidence>
<evidence type="ECO:0000313" key="1">
    <source>
        <dbReference type="EMBL" id="KAL3770170.1"/>
    </source>
</evidence>
<reference evidence="1 2" key="1">
    <citation type="submission" date="2024-10" db="EMBL/GenBank/DDBJ databases">
        <title>Updated reference genomes for cyclostephanoid diatoms.</title>
        <authorList>
            <person name="Roberts W.R."/>
            <person name="Alverson A.J."/>
        </authorList>
    </citation>
    <scope>NUCLEOTIDE SEQUENCE [LARGE SCALE GENOMIC DNA]</scope>
    <source>
        <strain evidence="1 2">AJA276-08</strain>
    </source>
</reference>
<dbReference type="InterPro" id="IPR052595">
    <property type="entry name" value="LRRC69/RLP"/>
</dbReference>
<accession>A0ABD3N256</accession>
<organism evidence="1 2">
    <name type="scientific">Stephanodiscus triporus</name>
    <dbReference type="NCBI Taxonomy" id="2934178"/>
    <lineage>
        <taxon>Eukaryota</taxon>
        <taxon>Sar</taxon>
        <taxon>Stramenopiles</taxon>
        <taxon>Ochrophyta</taxon>
        <taxon>Bacillariophyta</taxon>
        <taxon>Coscinodiscophyceae</taxon>
        <taxon>Thalassiosirophycidae</taxon>
        <taxon>Stephanodiscales</taxon>
        <taxon>Stephanodiscaceae</taxon>
        <taxon>Stephanodiscus</taxon>
    </lineage>
</organism>
<dbReference type="InterPro" id="IPR032675">
    <property type="entry name" value="LRR_dom_sf"/>
</dbReference>
<evidence type="ECO:0008006" key="3">
    <source>
        <dbReference type="Google" id="ProtNLM"/>
    </source>
</evidence>
<dbReference type="EMBL" id="JALLAZ020001636">
    <property type="protein sequence ID" value="KAL3770170.1"/>
    <property type="molecule type" value="Genomic_DNA"/>
</dbReference>
<dbReference type="SUPFAM" id="SSF52058">
    <property type="entry name" value="L domain-like"/>
    <property type="match status" value="1"/>
</dbReference>
<gene>
    <name evidence="1" type="ORF">ACHAW5_009265</name>
</gene>
<comment type="caution">
    <text evidence="1">The sequence shown here is derived from an EMBL/GenBank/DDBJ whole genome shotgun (WGS) entry which is preliminary data.</text>
</comment>
<dbReference type="Gene3D" id="3.80.10.10">
    <property type="entry name" value="Ribonuclease Inhibitor"/>
    <property type="match status" value="1"/>
</dbReference>